<dbReference type="EMBL" id="JAPVEB010000006">
    <property type="protein sequence ID" value="KAJ5262040.1"/>
    <property type="molecule type" value="Genomic_DNA"/>
</dbReference>
<feature type="compositionally biased region" description="Pro residues" evidence="1">
    <location>
        <begin position="99"/>
        <end position="112"/>
    </location>
</feature>
<name>A0ABQ8WB78_PENCH</name>
<evidence type="ECO:0000256" key="1">
    <source>
        <dbReference type="SAM" id="MobiDB-lite"/>
    </source>
</evidence>
<feature type="region of interest" description="Disordered" evidence="1">
    <location>
        <begin position="93"/>
        <end position="119"/>
    </location>
</feature>
<reference evidence="2 3" key="1">
    <citation type="journal article" date="2023" name="IMA Fungus">
        <title>Comparative genomic study of the Penicillium genus elucidates a diverse pangenome and 15 lateral gene transfer events.</title>
        <authorList>
            <person name="Petersen C."/>
            <person name="Sorensen T."/>
            <person name="Nielsen M.R."/>
            <person name="Sondergaard T.E."/>
            <person name="Sorensen J.L."/>
            <person name="Fitzpatrick D.A."/>
            <person name="Frisvad J.C."/>
            <person name="Nielsen K.L."/>
        </authorList>
    </citation>
    <scope>NUCLEOTIDE SEQUENCE [LARGE SCALE GENOMIC DNA]</scope>
    <source>
        <strain evidence="2 3">IBT 3361</strain>
    </source>
</reference>
<evidence type="ECO:0000313" key="2">
    <source>
        <dbReference type="EMBL" id="KAJ5262040.1"/>
    </source>
</evidence>
<feature type="region of interest" description="Disordered" evidence="1">
    <location>
        <begin position="289"/>
        <end position="326"/>
    </location>
</feature>
<gene>
    <name evidence="2" type="ORF">N7505_008907</name>
</gene>
<proteinExistence type="predicted"/>
<protein>
    <submittedName>
        <fullName evidence="2">Uncharacterized protein</fullName>
    </submittedName>
</protein>
<sequence>MPRTTLRLKSVLDVLRSVYDPLLAAWLAGPGHTWQSQFLSSDASNLFRDQVIARMRDLPPGVQSIESEAVLYEILYDILRFYRFTDPAWRVPTPGTTAPAPPAPAPVPPAAPPAAAAPAPKAPSAAAMEVDIANLKMLADAANQVLAPTATADPAPSPARALARVRVPYLARARLAKIPGSRRTPGPRPTPRSRPRLAKTPIARPSARPRRRPVKTPSAAAMEVDIANLKMLADAANQVLAPTATGNPVSPLYILAEVASSAEPSPVVSPTSSLDILAAAASSLPYAPAPATAARPIGPPAPGTKRSREDGSEDESEQPDKKKQAK</sequence>
<accession>A0ABQ8WB78</accession>
<evidence type="ECO:0000313" key="3">
    <source>
        <dbReference type="Proteomes" id="UP001220256"/>
    </source>
</evidence>
<keyword evidence="3" id="KW-1185">Reference proteome</keyword>
<feature type="region of interest" description="Disordered" evidence="1">
    <location>
        <begin position="176"/>
        <end position="218"/>
    </location>
</feature>
<comment type="caution">
    <text evidence="2">The sequence shown here is derived from an EMBL/GenBank/DDBJ whole genome shotgun (WGS) entry which is preliminary data.</text>
</comment>
<dbReference type="Proteomes" id="UP001220256">
    <property type="component" value="Unassembled WGS sequence"/>
</dbReference>
<organism evidence="2 3">
    <name type="scientific">Penicillium chrysogenum</name>
    <name type="common">Penicillium notatum</name>
    <dbReference type="NCBI Taxonomy" id="5076"/>
    <lineage>
        <taxon>Eukaryota</taxon>
        <taxon>Fungi</taxon>
        <taxon>Dikarya</taxon>
        <taxon>Ascomycota</taxon>
        <taxon>Pezizomycotina</taxon>
        <taxon>Eurotiomycetes</taxon>
        <taxon>Eurotiomycetidae</taxon>
        <taxon>Eurotiales</taxon>
        <taxon>Aspergillaceae</taxon>
        <taxon>Penicillium</taxon>
        <taxon>Penicillium chrysogenum species complex</taxon>
    </lineage>
</organism>